<keyword evidence="3" id="KW-1003">Cell membrane</keyword>
<feature type="transmembrane region" description="Helical" evidence="7">
    <location>
        <begin position="151"/>
        <end position="173"/>
    </location>
</feature>
<dbReference type="RefSeq" id="WP_175372338.1">
    <property type="nucleotide sequence ID" value="NZ_JABWCS010000211.1"/>
</dbReference>
<dbReference type="GO" id="GO:0005886">
    <property type="term" value="C:plasma membrane"/>
    <property type="evidence" value="ECO:0007669"/>
    <property type="project" value="UniProtKB-SubCell"/>
</dbReference>
<dbReference type="Gene3D" id="1.10.3720.10">
    <property type="entry name" value="MetI-like"/>
    <property type="match status" value="1"/>
</dbReference>
<evidence type="ECO:0000256" key="3">
    <source>
        <dbReference type="ARBA" id="ARBA00022475"/>
    </source>
</evidence>
<evidence type="ECO:0000256" key="2">
    <source>
        <dbReference type="ARBA" id="ARBA00022448"/>
    </source>
</evidence>
<dbReference type="PANTHER" id="PTHR30151:SF20">
    <property type="entry name" value="ABC TRANSPORTER PERMEASE PROTEIN HI_0355-RELATED"/>
    <property type="match status" value="1"/>
</dbReference>
<dbReference type="Pfam" id="PF00528">
    <property type="entry name" value="BPD_transp_1"/>
    <property type="match status" value="1"/>
</dbReference>
<feature type="transmembrane region" description="Helical" evidence="7">
    <location>
        <begin position="247"/>
        <end position="268"/>
    </location>
</feature>
<evidence type="ECO:0000256" key="7">
    <source>
        <dbReference type="RuleBase" id="RU363032"/>
    </source>
</evidence>
<gene>
    <name evidence="9" type="ORF">HPT30_15965</name>
</gene>
<evidence type="ECO:0000313" key="9">
    <source>
        <dbReference type="EMBL" id="NUU61841.1"/>
    </source>
</evidence>
<feature type="transmembrane region" description="Helical" evidence="7">
    <location>
        <begin position="123"/>
        <end position="145"/>
    </location>
</feature>
<evidence type="ECO:0000256" key="1">
    <source>
        <dbReference type="ARBA" id="ARBA00004651"/>
    </source>
</evidence>
<protein>
    <submittedName>
        <fullName evidence="9">ABC transporter permease</fullName>
    </submittedName>
</protein>
<keyword evidence="4 7" id="KW-0812">Transmembrane</keyword>
<feature type="transmembrane region" description="Helical" evidence="7">
    <location>
        <begin position="40"/>
        <end position="62"/>
    </location>
</feature>
<dbReference type="Proteomes" id="UP000564806">
    <property type="component" value="Unassembled WGS sequence"/>
</dbReference>
<organism evidence="9 10">
    <name type="scientific">Paenibacillus agri</name>
    <dbReference type="NCBI Taxonomy" id="2744309"/>
    <lineage>
        <taxon>Bacteria</taxon>
        <taxon>Bacillati</taxon>
        <taxon>Bacillota</taxon>
        <taxon>Bacilli</taxon>
        <taxon>Bacillales</taxon>
        <taxon>Paenibacillaceae</taxon>
        <taxon>Paenibacillus</taxon>
    </lineage>
</organism>
<name>A0A850EVD0_9BACL</name>
<dbReference type="InterPro" id="IPR035906">
    <property type="entry name" value="MetI-like_sf"/>
</dbReference>
<dbReference type="AlphaFoldDB" id="A0A850EVD0"/>
<dbReference type="EMBL" id="JABWCS010000211">
    <property type="protein sequence ID" value="NUU61841.1"/>
    <property type="molecule type" value="Genomic_DNA"/>
</dbReference>
<comment type="similarity">
    <text evidence="7">Belongs to the binding-protein-dependent transport system permease family.</text>
</comment>
<comment type="subcellular location">
    <subcellularLocation>
        <location evidence="1 7">Cell membrane</location>
        <topology evidence="1 7">Multi-pass membrane protein</topology>
    </subcellularLocation>
</comment>
<proteinExistence type="inferred from homology"/>
<dbReference type="InterPro" id="IPR000515">
    <property type="entry name" value="MetI-like"/>
</dbReference>
<accession>A0A850EVD0</accession>
<keyword evidence="5 7" id="KW-1133">Transmembrane helix</keyword>
<dbReference type="SUPFAM" id="SSF161098">
    <property type="entry name" value="MetI-like"/>
    <property type="match status" value="1"/>
</dbReference>
<feature type="domain" description="ABC transmembrane type-1" evidence="8">
    <location>
        <begin position="85"/>
        <end position="265"/>
    </location>
</feature>
<comment type="caution">
    <text evidence="9">The sequence shown here is derived from an EMBL/GenBank/DDBJ whole genome shotgun (WGS) entry which is preliminary data.</text>
</comment>
<dbReference type="PANTHER" id="PTHR30151">
    <property type="entry name" value="ALKANE SULFONATE ABC TRANSPORTER-RELATED, MEMBRANE SUBUNIT"/>
    <property type="match status" value="1"/>
</dbReference>
<keyword evidence="10" id="KW-1185">Reference proteome</keyword>
<dbReference type="GO" id="GO:0055085">
    <property type="term" value="P:transmembrane transport"/>
    <property type="evidence" value="ECO:0007669"/>
    <property type="project" value="InterPro"/>
</dbReference>
<evidence type="ECO:0000256" key="4">
    <source>
        <dbReference type="ARBA" id="ARBA00022692"/>
    </source>
</evidence>
<evidence type="ECO:0000256" key="6">
    <source>
        <dbReference type="ARBA" id="ARBA00023136"/>
    </source>
</evidence>
<reference evidence="9" key="1">
    <citation type="submission" date="2020-06" db="EMBL/GenBank/DDBJ databases">
        <title>Paenibacillus sp. nov., isolated from soil.</title>
        <authorList>
            <person name="Seo Y.L."/>
        </authorList>
    </citation>
    <scope>NUCLEOTIDE SEQUENCE [LARGE SCALE GENOMIC DNA]</scope>
    <source>
        <strain evidence="9">JW14</strain>
    </source>
</reference>
<dbReference type="CDD" id="cd06261">
    <property type="entry name" value="TM_PBP2"/>
    <property type="match status" value="1"/>
</dbReference>
<dbReference type="PROSITE" id="PS50928">
    <property type="entry name" value="ABC_TM1"/>
    <property type="match status" value="1"/>
</dbReference>
<sequence length="283" mass="30747">MMDIKLNANRESGITFDPSSVPSKKFAKTRRALSSSAPPTVAFIGFFLVWEALVRLIGLNALTLPAPSSVLSELFGHLSFYLPHAWTTLYEAIGGFLLGSVLALTGGIIMAHSRLIERSLLPLAVLANVTPISAIAPLLMIWFGFGALPKVLIAAIVTFFPMLVNSITGFRSVDANNYEYMKSLHASKMEIFLKLRLPNSLPYLFSAARTCVSLSVMGAVVGEWSGSTEGLGNLVMLSSNNMQMNQVFASILLLALMGIILTNLVRLVERRVLSWHSSEQSKG</sequence>
<evidence type="ECO:0000256" key="5">
    <source>
        <dbReference type="ARBA" id="ARBA00022989"/>
    </source>
</evidence>
<feature type="transmembrane region" description="Helical" evidence="7">
    <location>
        <begin position="89"/>
        <end position="111"/>
    </location>
</feature>
<keyword evidence="6 7" id="KW-0472">Membrane</keyword>
<evidence type="ECO:0000259" key="8">
    <source>
        <dbReference type="PROSITE" id="PS50928"/>
    </source>
</evidence>
<evidence type="ECO:0000313" key="10">
    <source>
        <dbReference type="Proteomes" id="UP000564806"/>
    </source>
</evidence>
<keyword evidence="2 7" id="KW-0813">Transport</keyword>